<evidence type="ECO:0000256" key="3">
    <source>
        <dbReference type="ARBA" id="ARBA00023027"/>
    </source>
</evidence>
<name>A0ABW1TXB0_9BURK</name>
<feature type="domain" description="D-isomer specific 2-hydroxyacid dehydrogenase catalytic" evidence="5">
    <location>
        <begin position="15"/>
        <end position="311"/>
    </location>
</feature>
<comment type="caution">
    <text evidence="7">The sequence shown here is derived from an EMBL/GenBank/DDBJ whole genome shotgun (WGS) entry which is preliminary data.</text>
</comment>
<proteinExistence type="inferred from homology"/>
<keyword evidence="8" id="KW-1185">Reference proteome</keyword>
<dbReference type="InterPro" id="IPR050857">
    <property type="entry name" value="D-2-hydroxyacid_DH"/>
</dbReference>
<evidence type="ECO:0000313" key="8">
    <source>
        <dbReference type="Proteomes" id="UP001596270"/>
    </source>
</evidence>
<evidence type="ECO:0000259" key="5">
    <source>
        <dbReference type="Pfam" id="PF00389"/>
    </source>
</evidence>
<reference evidence="8" key="1">
    <citation type="journal article" date="2019" name="Int. J. Syst. Evol. Microbiol.">
        <title>The Global Catalogue of Microorganisms (GCM) 10K type strain sequencing project: providing services to taxonomists for standard genome sequencing and annotation.</title>
        <authorList>
            <consortium name="The Broad Institute Genomics Platform"/>
            <consortium name="The Broad Institute Genome Sequencing Center for Infectious Disease"/>
            <person name="Wu L."/>
            <person name="Ma J."/>
        </authorList>
    </citation>
    <scope>NUCLEOTIDE SEQUENCE [LARGE SCALE GENOMIC DNA]</scope>
    <source>
        <strain evidence="8">CCUG 39402</strain>
    </source>
</reference>
<evidence type="ECO:0000313" key="7">
    <source>
        <dbReference type="EMBL" id="MFC6281422.1"/>
    </source>
</evidence>
<feature type="domain" description="D-isomer specific 2-hydroxyacid dehydrogenase NAD-binding" evidence="6">
    <location>
        <begin position="111"/>
        <end position="285"/>
    </location>
</feature>
<dbReference type="InterPro" id="IPR006139">
    <property type="entry name" value="D-isomer_2_OHA_DH_cat_dom"/>
</dbReference>
<evidence type="ECO:0000256" key="2">
    <source>
        <dbReference type="ARBA" id="ARBA00023002"/>
    </source>
</evidence>
<dbReference type="Proteomes" id="UP001596270">
    <property type="component" value="Unassembled WGS sequence"/>
</dbReference>
<dbReference type="EMBL" id="JBHSRS010000018">
    <property type="protein sequence ID" value="MFC6281422.1"/>
    <property type="molecule type" value="Genomic_DNA"/>
</dbReference>
<dbReference type="CDD" id="cd12169">
    <property type="entry name" value="PGDH_like_1"/>
    <property type="match status" value="1"/>
</dbReference>
<protein>
    <submittedName>
        <fullName evidence="7">D-2-hydroxyacid dehydrogenase family protein</fullName>
    </submittedName>
</protein>
<keyword evidence="2 4" id="KW-0560">Oxidoreductase</keyword>
<dbReference type="InterPro" id="IPR006140">
    <property type="entry name" value="D-isomer_DH_NAD-bd"/>
</dbReference>
<comment type="similarity">
    <text evidence="1 4">Belongs to the D-isomer specific 2-hydroxyacid dehydrogenase family.</text>
</comment>
<dbReference type="Gene3D" id="3.40.50.720">
    <property type="entry name" value="NAD(P)-binding Rossmann-like Domain"/>
    <property type="match status" value="2"/>
</dbReference>
<evidence type="ECO:0000256" key="4">
    <source>
        <dbReference type="RuleBase" id="RU003719"/>
    </source>
</evidence>
<dbReference type="SUPFAM" id="SSF51735">
    <property type="entry name" value="NAD(P)-binding Rossmann-fold domains"/>
    <property type="match status" value="1"/>
</dbReference>
<organism evidence="7 8">
    <name type="scientific">Polaromonas aquatica</name>
    <dbReference type="NCBI Taxonomy" id="332657"/>
    <lineage>
        <taxon>Bacteria</taxon>
        <taxon>Pseudomonadati</taxon>
        <taxon>Pseudomonadota</taxon>
        <taxon>Betaproteobacteria</taxon>
        <taxon>Burkholderiales</taxon>
        <taxon>Comamonadaceae</taxon>
        <taxon>Polaromonas</taxon>
    </lineage>
</organism>
<evidence type="ECO:0000259" key="6">
    <source>
        <dbReference type="Pfam" id="PF02826"/>
    </source>
</evidence>
<dbReference type="PANTHER" id="PTHR42789">
    <property type="entry name" value="D-ISOMER SPECIFIC 2-HYDROXYACID DEHYDROGENASE FAMILY PROTEIN (AFU_ORTHOLOGUE AFUA_6G10090)"/>
    <property type="match status" value="1"/>
</dbReference>
<dbReference type="SUPFAM" id="SSF52283">
    <property type="entry name" value="Formate/glycerate dehydrogenase catalytic domain-like"/>
    <property type="match status" value="1"/>
</dbReference>
<dbReference type="Pfam" id="PF02826">
    <property type="entry name" value="2-Hacid_dh_C"/>
    <property type="match status" value="1"/>
</dbReference>
<dbReference type="InterPro" id="IPR036291">
    <property type="entry name" value="NAD(P)-bd_dom_sf"/>
</dbReference>
<dbReference type="RefSeq" id="WP_371439087.1">
    <property type="nucleotide sequence ID" value="NZ_JBHSRS010000018.1"/>
</dbReference>
<sequence length="325" mass="35248">MNIVILDDYQNCVHQLDAFARLSGHEVTVHQKPLHGTEALVHCLASADALVLTRERTAVNAALLDRLPRLRLISAAGSLPGNLDLQACSERGIAVADGHGTGAPTAELCWALILASRRRLVEEVDSLRSGRWQGFLGQQLRGQRLGIWGYGRVGRQIAAYGRAFDMAVWVWGSEGSRARAQADGYGAAPSRAEFLACSDVLSLHLRLTPQTEGGICAGDLLTMKADALFVNTARAELLAPGALLQALNAGRPGFAALDVFENEPVLDIHHPLLRHPKVLATPHIGFVERTNYESYFGIAFDNINRFAAGETRHLLNADELARNGR</sequence>
<dbReference type="Pfam" id="PF00389">
    <property type="entry name" value="2-Hacid_dh"/>
    <property type="match status" value="1"/>
</dbReference>
<accession>A0ABW1TXB0</accession>
<gene>
    <name evidence="7" type="ORF">ACFQND_09290</name>
</gene>
<evidence type="ECO:0000256" key="1">
    <source>
        <dbReference type="ARBA" id="ARBA00005854"/>
    </source>
</evidence>
<keyword evidence="3" id="KW-0520">NAD</keyword>
<dbReference type="PANTHER" id="PTHR42789:SF1">
    <property type="entry name" value="D-ISOMER SPECIFIC 2-HYDROXYACID DEHYDROGENASE FAMILY PROTEIN (AFU_ORTHOLOGUE AFUA_6G10090)"/>
    <property type="match status" value="1"/>
</dbReference>